<dbReference type="STRING" id="913774.A0A0C3I1D4"/>
<dbReference type="InterPro" id="IPR051924">
    <property type="entry name" value="GST_Kappa/NadH"/>
</dbReference>
<protein>
    <recommendedName>
        <fullName evidence="1">DSBA-like thioredoxin domain-containing protein</fullName>
    </recommendedName>
</protein>
<reference evidence="2 3" key="1">
    <citation type="submission" date="2014-04" db="EMBL/GenBank/DDBJ databases">
        <authorList>
            <consortium name="DOE Joint Genome Institute"/>
            <person name="Kuo A."/>
            <person name="Martino E."/>
            <person name="Perotto S."/>
            <person name="Kohler A."/>
            <person name="Nagy L.G."/>
            <person name="Floudas D."/>
            <person name="Copeland A."/>
            <person name="Barry K.W."/>
            <person name="Cichocki N."/>
            <person name="Veneault-Fourrey C."/>
            <person name="LaButti K."/>
            <person name="Lindquist E.A."/>
            <person name="Lipzen A."/>
            <person name="Lundell T."/>
            <person name="Morin E."/>
            <person name="Murat C."/>
            <person name="Sun H."/>
            <person name="Tunlid A."/>
            <person name="Henrissat B."/>
            <person name="Grigoriev I.V."/>
            <person name="Hibbett D.S."/>
            <person name="Martin F."/>
            <person name="Nordberg H.P."/>
            <person name="Cantor M.N."/>
            <person name="Hua S.X."/>
        </authorList>
    </citation>
    <scope>NUCLEOTIDE SEQUENCE [LARGE SCALE GENOMIC DNA]</scope>
    <source>
        <strain evidence="2 3">Zn</strain>
    </source>
</reference>
<dbReference type="GO" id="GO:0004602">
    <property type="term" value="F:glutathione peroxidase activity"/>
    <property type="evidence" value="ECO:0007669"/>
    <property type="project" value="TreeGrafter"/>
</dbReference>
<dbReference type="OrthoDB" id="4664297at2759"/>
<sequence length="226" mass="25071">MGRPNGGILTIYIDCVSPYSWYGFTNTLRFRNLLIAHGVSVEILPFFLGGARDSVGNPYSPTPTWKEAFASQDSKVTGEILGLKIVPPKIFPISSLFPVRVATWIKDNYPSEKFEATFEALVRGYWSKGINVSTPEGVIEALDGIFPVEEIKGIMQKALTPENKKRVIDLTTSTKAFGAPWIVAVNGDGEKKEYFGNDRWDQVFYHLGVPYTPTSIIPPHGVKSKL</sequence>
<dbReference type="GO" id="GO:0004364">
    <property type="term" value="F:glutathione transferase activity"/>
    <property type="evidence" value="ECO:0007669"/>
    <property type="project" value="TreeGrafter"/>
</dbReference>
<dbReference type="GO" id="GO:0005739">
    <property type="term" value="C:mitochondrion"/>
    <property type="evidence" value="ECO:0007669"/>
    <property type="project" value="TreeGrafter"/>
</dbReference>
<dbReference type="EMBL" id="KN832870">
    <property type="protein sequence ID" value="KIN08905.1"/>
    <property type="molecule type" value="Genomic_DNA"/>
</dbReference>
<dbReference type="InterPro" id="IPR001853">
    <property type="entry name" value="DSBA-like_thioredoxin_dom"/>
</dbReference>
<dbReference type="InParanoid" id="A0A0C3I1D4"/>
<keyword evidence="3" id="KW-1185">Reference proteome</keyword>
<dbReference type="Gene3D" id="3.40.30.10">
    <property type="entry name" value="Glutaredoxin"/>
    <property type="match status" value="1"/>
</dbReference>
<organism evidence="2 3">
    <name type="scientific">Oidiodendron maius (strain Zn)</name>
    <dbReference type="NCBI Taxonomy" id="913774"/>
    <lineage>
        <taxon>Eukaryota</taxon>
        <taxon>Fungi</taxon>
        <taxon>Dikarya</taxon>
        <taxon>Ascomycota</taxon>
        <taxon>Pezizomycotina</taxon>
        <taxon>Leotiomycetes</taxon>
        <taxon>Leotiomycetes incertae sedis</taxon>
        <taxon>Myxotrichaceae</taxon>
        <taxon>Oidiodendron</taxon>
    </lineage>
</organism>
<evidence type="ECO:0000259" key="1">
    <source>
        <dbReference type="Pfam" id="PF01323"/>
    </source>
</evidence>
<reference evidence="3" key="2">
    <citation type="submission" date="2015-01" db="EMBL/GenBank/DDBJ databases">
        <title>Evolutionary Origins and Diversification of the Mycorrhizal Mutualists.</title>
        <authorList>
            <consortium name="DOE Joint Genome Institute"/>
            <consortium name="Mycorrhizal Genomics Consortium"/>
            <person name="Kohler A."/>
            <person name="Kuo A."/>
            <person name="Nagy L.G."/>
            <person name="Floudas D."/>
            <person name="Copeland A."/>
            <person name="Barry K.W."/>
            <person name="Cichocki N."/>
            <person name="Veneault-Fourrey C."/>
            <person name="LaButti K."/>
            <person name="Lindquist E.A."/>
            <person name="Lipzen A."/>
            <person name="Lundell T."/>
            <person name="Morin E."/>
            <person name="Murat C."/>
            <person name="Riley R."/>
            <person name="Ohm R."/>
            <person name="Sun H."/>
            <person name="Tunlid A."/>
            <person name="Henrissat B."/>
            <person name="Grigoriev I.V."/>
            <person name="Hibbett D.S."/>
            <person name="Martin F."/>
        </authorList>
    </citation>
    <scope>NUCLEOTIDE SEQUENCE [LARGE SCALE GENOMIC DNA]</scope>
    <source>
        <strain evidence="3">Zn</strain>
    </source>
</reference>
<dbReference type="PANTHER" id="PTHR42943:SF13">
    <property type="entry name" value="GLUTATHIONE S-TRANSFERASE KAPPA-RELATED"/>
    <property type="match status" value="1"/>
</dbReference>
<accession>A0A0C3I1D4</accession>
<name>A0A0C3I1D4_OIDMZ</name>
<dbReference type="SUPFAM" id="SSF52833">
    <property type="entry name" value="Thioredoxin-like"/>
    <property type="match status" value="1"/>
</dbReference>
<dbReference type="GO" id="GO:0006749">
    <property type="term" value="P:glutathione metabolic process"/>
    <property type="evidence" value="ECO:0007669"/>
    <property type="project" value="TreeGrafter"/>
</dbReference>
<dbReference type="PANTHER" id="PTHR42943">
    <property type="entry name" value="GLUTATHIONE S-TRANSFERASE KAPPA"/>
    <property type="match status" value="1"/>
</dbReference>
<evidence type="ECO:0000313" key="2">
    <source>
        <dbReference type="EMBL" id="KIN08905.1"/>
    </source>
</evidence>
<dbReference type="AlphaFoldDB" id="A0A0C3I1D4"/>
<proteinExistence type="predicted"/>
<feature type="domain" description="DSBA-like thioredoxin" evidence="1">
    <location>
        <begin position="9"/>
        <end position="207"/>
    </location>
</feature>
<evidence type="ECO:0000313" key="3">
    <source>
        <dbReference type="Proteomes" id="UP000054321"/>
    </source>
</evidence>
<gene>
    <name evidence="2" type="ORF">OIDMADRAFT_175585</name>
</gene>
<dbReference type="HOGENOM" id="CLU_069253_1_0_1"/>
<dbReference type="InterPro" id="IPR036249">
    <property type="entry name" value="Thioredoxin-like_sf"/>
</dbReference>
<dbReference type="Pfam" id="PF01323">
    <property type="entry name" value="DSBA"/>
    <property type="match status" value="1"/>
</dbReference>
<dbReference type="Proteomes" id="UP000054321">
    <property type="component" value="Unassembled WGS sequence"/>
</dbReference>
<dbReference type="GO" id="GO:0005777">
    <property type="term" value="C:peroxisome"/>
    <property type="evidence" value="ECO:0007669"/>
    <property type="project" value="TreeGrafter"/>
</dbReference>